<dbReference type="PANTHER" id="PTHR15364:SF0">
    <property type="entry name" value="2'-DEOXYNUCLEOSIDE 5'-PHOSPHATE N-HYDROLASE 1"/>
    <property type="match status" value="1"/>
</dbReference>
<dbReference type="Gene3D" id="3.40.50.450">
    <property type="match status" value="1"/>
</dbReference>
<reference evidence="7 8" key="1">
    <citation type="journal article" date="2015" name="Nature">
        <title>rRNA introns, odd ribosomes, and small enigmatic genomes across a large radiation of phyla.</title>
        <authorList>
            <person name="Brown C.T."/>
            <person name="Hug L.A."/>
            <person name="Thomas B.C."/>
            <person name="Sharon I."/>
            <person name="Castelle C.J."/>
            <person name="Singh A."/>
            <person name="Wilkins M.J."/>
            <person name="Williams K.H."/>
            <person name="Banfield J.F."/>
        </authorList>
    </citation>
    <scope>NUCLEOTIDE SEQUENCE [LARGE SCALE GENOMIC DNA]</scope>
</reference>
<dbReference type="GO" id="GO:0009116">
    <property type="term" value="P:nucleoside metabolic process"/>
    <property type="evidence" value="ECO:0007669"/>
    <property type="project" value="UniProtKB-UniRule"/>
</dbReference>
<evidence type="ECO:0000313" key="7">
    <source>
        <dbReference type="EMBL" id="KKU60801.1"/>
    </source>
</evidence>
<dbReference type="GO" id="GO:0009117">
    <property type="term" value="P:nucleotide metabolic process"/>
    <property type="evidence" value="ECO:0007669"/>
    <property type="project" value="UniProtKB-KW"/>
</dbReference>
<dbReference type="GO" id="GO:0070694">
    <property type="term" value="F:5-hydroxymethyl-dUMP N-hydrolase activity"/>
    <property type="evidence" value="ECO:0007669"/>
    <property type="project" value="InterPro"/>
</dbReference>
<dbReference type="EC" id="3.2.2.-" evidence="6"/>
<comment type="caution">
    <text evidence="6">Lacks conserved residue(s) required for the propagation of feature annotation.</text>
</comment>
<accession>A0A0G1RUM3</accession>
<dbReference type="EMBL" id="LCNT01000007">
    <property type="protein sequence ID" value="KKU60801.1"/>
    <property type="molecule type" value="Genomic_DNA"/>
</dbReference>
<evidence type="ECO:0000313" key="8">
    <source>
        <dbReference type="Proteomes" id="UP000033860"/>
    </source>
</evidence>
<name>A0A0G1RUM3_9BACT</name>
<organism evidence="7 8">
    <name type="scientific">Candidatus Beckwithbacteria bacterium GW2011_GWB1_47_15</name>
    <dbReference type="NCBI Taxonomy" id="1618371"/>
    <lineage>
        <taxon>Bacteria</taxon>
        <taxon>Candidatus Beckwithiibacteriota</taxon>
    </lineage>
</organism>
<gene>
    <name evidence="7" type="ORF">UX85_C0007G0088</name>
</gene>
<dbReference type="PATRIC" id="fig|1618371.3.peg.1003"/>
<comment type="catalytic activity">
    <reaction evidence="6">
        <text>a pyrimidine 2'-deoxyribonucleoside 5'-phosphate + H2O = a pyrimidine nucleobase + 2-deoxy-D-ribose 5-phosphate</text>
        <dbReference type="Rhea" id="RHEA:57852"/>
        <dbReference type="ChEBI" id="CHEBI:15377"/>
        <dbReference type="ChEBI" id="CHEBI:26432"/>
        <dbReference type="ChEBI" id="CHEBI:62877"/>
        <dbReference type="ChEBI" id="CHEBI:142209"/>
    </reaction>
</comment>
<dbReference type="SUPFAM" id="SSF52309">
    <property type="entry name" value="N-(deoxy)ribosyltransferase-like"/>
    <property type="match status" value="1"/>
</dbReference>
<comment type="function">
    <text evidence="6">Catalyzes the cleavage of the N-glycosidic bond of deoxyribonucleoside 5'-monophosphates to yield deoxyribose 5-phosphate and a purine or pyrimidine base.</text>
</comment>
<dbReference type="GO" id="GO:0009159">
    <property type="term" value="P:deoxyribonucleoside monophosphate catabolic process"/>
    <property type="evidence" value="ECO:0007669"/>
    <property type="project" value="InterPro"/>
</dbReference>
<comment type="catalytic activity">
    <reaction evidence="6">
        <text>a purine 2'-deoxyribonucleoside 5'-phosphate + H2O = a purine nucleobase + 2-deoxy-D-ribose 5-phosphate</text>
        <dbReference type="Rhea" id="RHEA:51132"/>
        <dbReference type="ChEBI" id="CHEBI:15377"/>
        <dbReference type="ChEBI" id="CHEBI:26386"/>
        <dbReference type="ChEBI" id="CHEBI:62877"/>
        <dbReference type="ChEBI" id="CHEBI:142198"/>
    </reaction>
</comment>
<comment type="catalytic activity">
    <reaction evidence="5">
        <text>5-hydroxymethyl-dUMP + H2O = 5-hydroxymethyluracil + 2-deoxy-D-ribose 5-phosphate</text>
        <dbReference type="Rhea" id="RHEA:77099"/>
        <dbReference type="ChEBI" id="CHEBI:15377"/>
        <dbReference type="ChEBI" id="CHEBI:16964"/>
        <dbReference type="ChEBI" id="CHEBI:62877"/>
        <dbReference type="ChEBI" id="CHEBI:90409"/>
    </reaction>
    <physiologicalReaction direction="left-to-right" evidence="5">
        <dbReference type="Rhea" id="RHEA:77100"/>
    </physiologicalReaction>
</comment>
<dbReference type="Pfam" id="PF05014">
    <property type="entry name" value="Nuc_deoxyrib_tr"/>
    <property type="match status" value="1"/>
</dbReference>
<evidence type="ECO:0000256" key="2">
    <source>
        <dbReference type="ARBA" id="ARBA00022801"/>
    </source>
</evidence>
<evidence type="ECO:0000256" key="1">
    <source>
        <dbReference type="ARBA" id="ARBA00011407"/>
    </source>
</evidence>
<comment type="similarity">
    <text evidence="6">Belongs to the 2'-deoxynucleoside 5'-phosphate N-hydrolase 1 family.</text>
</comment>
<dbReference type="InterPro" id="IPR051239">
    <property type="entry name" value="2'-dNMP_N-hydrolase"/>
</dbReference>
<evidence type="ECO:0000256" key="4">
    <source>
        <dbReference type="ARBA" id="ARBA00023295"/>
    </source>
</evidence>
<dbReference type="AlphaFoldDB" id="A0A0G1RUM3"/>
<dbReference type="InterPro" id="IPR028607">
    <property type="entry name" value="DNPH1"/>
</dbReference>
<proteinExistence type="inferred from homology"/>
<dbReference type="HAMAP" id="MF_03036">
    <property type="entry name" value="Nuc_phosphate_hydrolase"/>
    <property type="match status" value="1"/>
</dbReference>
<sequence>MKIYFAGSIRGGEGNKALFKQIIDQLRKYGEVVGGEHADEVILSNLKGGLGDEHIYNRDSKRLDGADVLVAEVTTPSLGVGYEIGIATQQNKKILTLFKEDKDKKLSAMISGSPKLTNKTYNTFEDIKKILEDFLS</sequence>
<comment type="subunit">
    <text evidence="1 6">Monomer and homodimer.</text>
</comment>
<protein>
    <recommendedName>
        <fullName evidence="6">Putative 2'-deoxynucleoside 5'-phosphate N-hydrolase 1</fullName>
        <ecNumber evidence="6">3.2.2.-</ecNumber>
    </recommendedName>
</protein>
<keyword evidence="2 6" id="KW-0378">Hydrolase</keyword>
<dbReference type="Proteomes" id="UP000033860">
    <property type="component" value="Unassembled WGS sequence"/>
</dbReference>
<feature type="binding site" evidence="6">
    <location>
        <begin position="107"/>
        <end position="109"/>
    </location>
    <ligand>
        <name>substrate</name>
        <note>ligand shared between homodimeric partners</note>
    </ligand>
</feature>
<keyword evidence="4 6" id="KW-0326">Glycosidase</keyword>
<comment type="caution">
    <text evidence="7">The sequence shown here is derived from an EMBL/GenBank/DDBJ whole genome shotgun (WGS) entry which is preliminary data.</text>
</comment>
<keyword evidence="3 6" id="KW-0546">Nucleotide metabolism</keyword>
<feature type="binding site" description="in other chain" evidence="6">
    <location>
        <position position="83"/>
    </location>
    <ligand>
        <name>substrate</name>
        <note>ligand shared between homodimeric partners</note>
    </ligand>
</feature>
<evidence type="ECO:0000256" key="6">
    <source>
        <dbReference type="HAMAP-Rule" id="MF_03036"/>
    </source>
</evidence>
<dbReference type="PANTHER" id="PTHR15364">
    <property type="entry name" value="2'-DEOXYNUCLEOSIDE 5'-PHOSPHATE N-HYDROLASE 1"/>
    <property type="match status" value="1"/>
</dbReference>
<evidence type="ECO:0000256" key="5">
    <source>
        <dbReference type="ARBA" id="ARBA00047460"/>
    </source>
</evidence>
<dbReference type="InterPro" id="IPR007710">
    <property type="entry name" value="Nucleoside_deoxyribTrfase"/>
</dbReference>
<evidence type="ECO:0000256" key="3">
    <source>
        <dbReference type="ARBA" id="ARBA00023080"/>
    </source>
</evidence>